<sequence>MDLIQGREAERKSTSNNHTKIDRIENESISALLSHASLVLVCASIAIILLVNLLERFALRKLWRGVWTELELHGEERRRRSFTYHHVAALVMFLLLCFALYPVYLFLISPESGLSTPIMEHNSKIVTAGDVLLTLSQIYCAYYIFELGFRTQFMSIIGLAHHVGLLLITQTALVISVNMDKDATIEYYMCIMWGTFDLIAEFPIHTCMIYWRVRRNSHRTLMYIAYSCYAWQASLAAAETALTIYLLNASWDRWEVKWQVITPLIFALWISTQIYGATTLLRMGHTERRHCTPIAEERTEEGLPGTITGREPKSEEP</sequence>
<protein>
    <recommendedName>
        <fullName evidence="5">TLC domain-containing protein</fullName>
    </recommendedName>
</protein>
<feature type="transmembrane region" description="Helical" evidence="2">
    <location>
        <begin position="191"/>
        <end position="211"/>
    </location>
</feature>
<evidence type="ECO:0000256" key="2">
    <source>
        <dbReference type="SAM" id="Phobius"/>
    </source>
</evidence>
<dbReference type="Proteomes" id="UP000193689">
    <property type="component" value="Unassembled WGS sequence"/>
</dbReference>
<keyword evidence="4" id="KW-1185">Reference proteome</keyword>
<feature type="transmembrane region" description="Helical" evidence="2">
    <location>
        <begin position="32"/>
        <end position="54"/>
    </location>
</feature>
<keyword evidence="2" id="KW-0472">Membrane</keyword>
<dbReference type="OrthoDB" id="10010954at2759"/>
<accession>A0A1Y2DL38</accession>
<gene>
    <name evidence="3" type="ORF">BCR38DRAFT_460001</name>
</gene>
<evidence type="ECO:0000256" key="1">
    <source>
        <dbReference type="SAM" id="MobiDB-lite"/>
    </source>
</evidence>
<reference evidence="3 4" key="1">
    <citation type="submission" date="2016-07" db="EMBL/GenBank/DDBJ databases">
        <title>Pervasive Adenine N6-methylation of Active Genes in Fungi.</title>
        <authorList>
            <consortium name="DOE Joint Genome Institute"/>
            <person name="Mondo S.J."/>
            <person name="Dannebaum R.O."/>
            <person name="Kuo R.C."/>
            <person name="Labutti K."/>
            <person name="Haridas S."/>
            <person name="Kuo A."/>
            <person name="Salamov A."/>
            <person name="Ahrendt S.R."/>
            <person name="Lipzen A."/>
            <person name="Sullivan W."/>
            <person name="Andreopoulos W.B."/>
            <person name="Clum A."/>
            <person name="Lindquist E."/>
            <person name="Daum C."/>
            <person name="Ramamoorthy G.K."/>
            <person name="Gryganskyi A."/>
            <person name="Culley D."/>
            <person name="Magnuson J.K."/>
            <person name="James T.Y."/>
            <person name="O'Malley M.A."/>
            <person name="Stajich J.E."/>
            <person name="Spatafora J.W."/>
            <person name="Visel A."/>
            <person name="Grigoriev I.V."/>
        </authorList>
    </citation>
    <scope>NUCLEOTIDE SEQUENCE [LARGE SCALE GENOMIC DNA]</scope>
    <source>
        <strain evidence="3 4">CBS 129021</strain>
    </source>
</reference>
<evidence type="ECO:0008006" key="5">
    <source>
        <dbReference type="Google" id="ProtNLM"/>
    </source>
</evidence>
<comment type="caution">
    <text evidence="3">The sequence shown here is derived from an EMBL/GenBank/DDBJ whole genome shotgun (WGS) entry which is preliminary data.</text>
</comment>
<dbReference type="RefSeq" id="XP_040712452.1">
    <property type="nucleotide sequence ID" value="XM_040862358.1"/>
</dbReference>
<name>A0A1Y2DL38_9PEZI</name>
<keyword evidence="2" id="KW-1133">Transmembrane helix</keyword>
<dbReference type="AlphaFoldDB" id="A0A1Y2DL38"/>
<proteinExistence type="predicted"/>
<feature type="region of interest" description="Disordered" evidence="1">
    <location>
        <begin position="295"/>
        <end position="317"/>
    </location>
</feature>
<feature type="transmembrane region" description="Helical" evidence="2">
    <location>
        <begin position="223"/>
        <end position="248"/>
    </location>
</feature>
<evidence type="ECO:0000313" key="4">
    <source>
        <dbReference type="Proteomes" id="UP000193689"/>
    </source>
</evidence>
<evidence type="ECO:0000313" key="3">
    <source>
        <dbReference type="EMBL" id="ORY60018.1"/>
    </source>
</evidence>
<dbReference type="GeneID" id="63778570"/>
<feature type="transmembrane region" description="Helical" evidence="2">
    <location>
        <begin position="157"/>
        <end position="179"/>
    </location>
</feature>
<keyword evidence="2" id="KW-0812">Transmembrane</keyword>
<dbReference type="InParanoid" id="A0A1Y2DL38"/>
<feature type="transmembrane region" description="Helical" evidence="2">
    <location>
        <begin position="87"/>
        <end position="105"/>
    </location>
</feature>
<feature type="transmembrane region" description="Helical" evidence="2">
    <location>
        <begin position="125"/>
        <end position="145"/>
    </location>
</feature>
<dbReference type="EMBL" id="MCFJ01000012">
    <property type="protein sequence ID" value="ORY60018.1"/>
    <property type="molecule type" value="Genomic_DNA"/>
</dbReference>
<feature type="transmembrane region" description="Helical" evidence="2">
    <location>
        <begin position="260"/>
        <end position="281"/>
    </location>
</feature>
<organism evidence="3 4">
    <name type="scientific">Pseudomassariella vexata</name>
    <dbReference type="NCBI Taxonomy" id="1141098"/>
    <lineage>
        <taxon>Eukaryota</taxon>
        <taxon>Fungi</taxon>
        <taxon>Dikarya</taxon>
        <taxon>Ascomycota</taxon>
        <taxon>Pezizomycotina</taxon>
        <taxon>Sordariomycetes</taxon>
        <taxon>Xylariomycetidae</taxon>
        <taxon>Amphisphaeriales</taxon>
        <taxon>Pseudomassariaceae</taxon>
        <taxon>Pseudomassariella</taxon>
    </lineage>
</organism>